<evidence type="ECO:0000256" key="1">
    <source>
        <dbReference type="SAM" id="MobiDB-lite"/>
    </source>
</evidence>
<protein>
    <submittedName>
        <fullName evidence="2">Uncharacterized protein</fullName>
    </submittedName>
</protein>
<dbReference type="RefSeq" id="WP_063355907.1">
    <property type="nucleotide sequence ID" value="NZ_AQHB01000037.1"/>
</dbReference>
<dbReference type="PATRIC" id="fig|1365250.3.peg.1752"/>
<evidence type="ECO:0000313" key="3">
    <source>
        <dbReference type="Proteomes" id="UP000076643"/>
    </source>
</evidence>
<sequence>MKLALSKKKIKALSNDNKRMPSDMTPKVAGGAYTEETCASNCNNCGGGGTNRTAGNYTCYTCRVTDACPTELC</sequence>
<dbReference type="AlphaFoldDB" id="A0A166XGU2"/>
<dbReference type="EMBL" id="AUYB01000096">
    <property type="protein sequence ID" value="KZN40301.1"/>
    <property type="molecule type" value="Genomic_DNA"/>
</dbReference>
<feature type="compositionally biased region" description="Basic residues" evidence="1">
    <location>
        <begin position="1"/>
        <end position="11"/>
    </location>
</feature>
<organism evidence="2 3">
    <name type="scientific">Pseudoalteromonas luteoviolacea DSM 6061</name>
    <dbReference type="NCBI Taxonomy" id="1365250"/>
    <lineage>
        <taxon>Bacteria</taxon>
        <taxon>Pseudomonadati</taxon>
        <taxon>Pseudomonadota</taxon>
        <taxon>Gammaproteobacteria</taxon>
        <taxon>Alteromonadales</taxon>
        <taxon>Pseudoalteromonadaceae</taxon>
        <taxon>Pseudoalteromonas</taxon>
    </lineage>
</organism>
<evidence type="ECO:0000313" key="2">
    <source>
        <dbReference type="EMBL" id="KZN40301.1"/>
    </source>
</evidence>
<gene>
    <name evidence="2" type="ORF">N475_12610</name>
</gene>
<comment type="caution">
    <text evidence="2">The sequence shown here is derived from an EMBL/GenBank/DDBJ whole genome shotgun (WGS) entry which is preliminary data.</text>
</comment>
<proteinExistence type="predicted"/>
<dbReference type="GeneID" id="57364067"/>
<feature type="region of interest" description="Disordered" evidence="1">
    <location>
        <begin position="1"/>
        <end position="26"/>
    </location>
</feature>
<accession>A0A166XGU2</accession>
<reference evidence="2 3" key="1">
    <citation type="submission" date="2013-07" db="EMBL/GenBank/DDBJ databases">
        <title>Comparative Genomic and Metabolomic Analysis of Twelve Strains of Pseudoalteromonas luteoviolacea.</title>
        <authorList>
            <person name="Vynne N.G."/>
            <person name="Mansson M."/>
            <person name="Gram L."/>
        </authorList>
    </citation>
    <scope>NUCLEOTIDE SEQUENCE [LARGE SCALE GENOMIC DNA]</scope>
    <source>
        <strain evidence="2 3">DSM 6061</strain>
    </source>
</reference>
<name>A0A166XGU2_9GAMM</name>
<keyword evidence="3" id="KW-1185">Reference proteome</keyword>
<dbReference type="Proteomes" id="UP000076643">
    <property type="component" value="Unassembled WGS sequence"/>
</dbReference>